<proteinExistence type="predicted"/>
<dbReference type="Gramene" id="MELO3C030033.2.1">
    <property type="protein sequence ID" value="MELO3C030033.2.1"/>
    <property type="gene ID" value="MELO3C030033.2"/>
</dbReference>
<accession>A0A9I9E7Y3</accession>
<name>A0A9I9E7Y3_CUCME</name>
<protein>
    <submittedName>
        <fullName evidence="1">Uncharacterized protein</fullName>
    </submittedName>
</protein>
<evidence type="ECO:0000313" key="1">
    <source>
        <dbReference type="EnsemblPlants" id="MELO3C030033.2.1"/>
    </source>
</evidence>
<dbReference type="AlphaFoldDB" id="A0A9I9E7Y3"/>
<organism evidence="1">
    <name type="scientific">Cucumis melo</name>
    <name type="common">Muskmelon</name>
    <dbReference type="NCBI Taxonomy" id="3656"/>
    <lineage>
        <taxon>Eukaryota</taxon>
        <taxon>Viridiplantae</taxon>
        <taxon>Streptophyta</taxon>
        <taxon>Embryophyta</taxon>
        <taxon>Tracheophyta</taxon>
        <taxon>Spermatophyta</taxon>
        <taxon>Magnoliopsida</taxon>
        <taxon>eudicotyledons</taxon>
        <taxon>Gunneridae</taxon>
        <taxon>Pentapetalae</taxon>
        <taxon>rosids</taxon>
        <taxon>fabids</taxon>
        <taxon>Cucurbitales</taxon>
        <taxon>Cucurbitaceae</taxon>
        <taxon>Benincaseae</taxon>
        <taxon>Cucumis</taxon>
    </lineage>
</organism>
<reference evidence="1" key="1">
    <citation type="submission" date="2023-03" db="UniProtKB">
        <authorList>
            <consortium name="EnsemblPlants"/>
        </authorList>
    </citation>
    <scope>IDENTIFICATION</scope>
</reference>
<sequence>MESQLALKVYKSLMRKLVVTFFMKELVVGSLMKKIICGMLNDLQAPNE</sequence>
<dbReference type="EnsemblPlants" id="MELO3C030033.2.1">
    <property type="protein sequence ID" value="MELO3C030033.2.1"/>
    <property type="gene ID" value="MELO3C030033.2"/>
</dbReference>